<evidence type="ECO:0000313" key="1">
    <source>
        <dbReference type="EMBL" id="MFB9136823.1"/>
    </source>
</evidence>
<dbReference type="EMBL" id="JBHMEP010000007">
    <property type="protein sequence ID" value="MFB9136823.1"/>
    <property type="molecule type" value="Genomic_DNA"/>
</dbReference>
<dbReference type="Proteomes" id="UP001589645">
    <property type="component" value="Unassembled WGS sequence"/>
</dbReference>
<comment type="caution">
    <text evidence="1">The sequence shown here is derived from an EMBL/GenBank/DDBJ whole genome shotgun (WGS) entry which is preliminary data.</text>
</comment>
<sequence length="118" mass="13617">MTKNYVFREFICNLSREETAKLCFKSVMEVKRWDKGKPIPKECKRLMRMHKGLEISHSKEWEGFSMQNNMLRLPNGQLLSPQQILIGAGLLEIQSELEVKTSTHLVKLARAISNIKTG</sequence>
<dbReference type="RefSeq" id="WP_390195338.1">
    <property type="nucleotide sequence ID" value="NZ_JBHMEP010000007.1"/>
</dbReference>
<reference evidence="1 2" key="1">
    <citation type="submission" date="2024-09" db="EMBL/GenBank/DDBJ databases">
        <authorList>
            <person name="Sun Q."/>
            <person name="Mori K."/>
        </authorList>
    </citation>
    <scope>NUCLEOTIDE SEQUENCE [LARGE SCALE GENOMIC DNA]</scope>
    <source>
        <strain evidence="1 2">CECT 8064</strain>
    </source>
</reference>
<keyword evidence="2" id="KW-1185">Reference proteome</keyword>
<name>A0ABV5HRN0_9VIBR</name>
<gene>
    <name evidence="1" type="ORF">ACFFUV_17785</name>
</gene>
<organism evidence="1 2">
    <name type="scientific">Vibrio olivae</name>
    <dbReference type="NCBI Taxonomy" id="1243002"/>
    <lineage>
        <taxon>Bacteria</taxon>
        <taxon>Pseudomonadati</taxon>
        <taxon>Pseudomonadota</taxon>
        <taxon>Gammaproteobacteria</taxon>
        <taxon>Vibrionales</taxon>
        <taxon>Vibrionaceae</taxon>
        <taxon>Vibrio</taxon>
    </lineage>
</organism>
<evidence type="ECO:0000313" key="2">
    <source>
        <dbReference type="Proteomes" id="UP001589645"/>
    </source>
</evidence>
<accession>A0ABV5HRN0</accession>
<protein>
    <submittedName>
        <fullName evidence="1">Regulator</fullName>
    </submittedName>
</protein>
<proteinExistence type="predicted"/>